<protein>
    <submittedName>
        <fullName evidence="1">Uncharacterized protein</fullName>
    </submittedName>
</protein>
<sequence length="112" mass="13064">MRLSVDEQWMLAYLNTRIHNWGDVKNDAGKTIHKVKSHDDFIAWVECFLPKSRREEVLRALKQFKQRKRDQKPTTSVSQVPVNLDARAAKLLLERAKAEQCSVSEYLLKKLA</sequence>
<dbReference type="HOGENOM" id="CLU_2143788_0_0_6"/>
<evidence type="ECO:0000313" key="2">
    <source>
        <dbReference type="Proteomes" id="UP000005953"/>
    </source>
</evidence>
<dbReference type="RefSeq" id="WP_008046885.1">
    <property type="nucleotide sequence ID" value="NZ_CH724153.1"/>
</dbReference>
<dbReference type="Proteomes" id="UP000005953">
    <property type="component" value="Unassembled WGS sequence"/>
</dbReference>
<dbReference type="EMBL" id="AAOE01000004">
    <property type="protein sequence ID" value="EAR10536.1"/>
    <property type="molecule type" value="Genomic_DNA"/>
</dbReference>
<name>A4BC51_9GAMM</name>
<dbReference type="AlphaFoldDB" id="A4BC51"/>
<evidence type="ECO:0000313" key="1">
    <source>
        <dbReference type="EMBL" id="EAR10536.1"/>
    </source>
</evidence>
<keyword evidence="2" id="KW-1185">Reference proteome</keyword>
<organism evidence="1 2">
    <name type="scientific">Reinekea blandensis MED297</name>
    <dbReference type="NCBI Taxonomy" id="314283"/>
    <lineage>
        <taxon>Bacteria</taxon>
        <taxon>Pseudomonadati</taxon>
        <taxon>Pseudomonadota</taxon>
        <taxon>Gammaproteobacteria</taxon>
        <taxon>Oceanospirillales</taxon>
        <taxon>Saccharospirillaceae</taxon>
        <taxon>Reinekea</taxon>
    </lineage>
</organism>
<reference evidence="1 2" key="1">
    <citation type="submission" date="2006-02" db="EMBL/GenBank/DDBJ databases">
        <authorList>
            <person name="Pinhassi J."/>
            <person name="Pedros-Alio C."/>
            <person name="Ferriera S."/>
            <person name="Johnson J."/>
            <person name="Kravitz S."/>
            <person name="Halpern A."/>
            <person name="Remington K."/>
            <person name="Beeson K."/>
            <person name="Tran B."/>
            <person name="Rogers Y.-H."/>
            <person name="Friedman R."/>
            <person name="Venter J.C."/>
        </authorList>
    </citation>
    <scope>NUCLEOTIDE SEQUENCE [LARGE SCALE GENOMIC DNA]</scope>
    <source>
        <strain evidence="1 2">MED297</strain>
    </source>
</reference>
<comment type="caution">
    <text evidence="1">The sequence shown here is derived from an EMBL/GenBank/DDBJ whole genome shotgun (WGS) entry which is preliminary data.</text>
</comment>
<gene>
    <name evidence="1" type="ORF">MED297_01905</name>
</gene>
<proteinExistence type="predicted"/>
<accession>A4BC51</accession>